<evidence type="ECO:0000313" key="9">
    <source>
        <dbReference type="Proteomes" id="UP000482960"/>
    </source>
</evidence>
<dbReference type="Pfam" id="PF02775">
    <property type="entry name" value="TPP_enzyme_C"/>
    <property type="match status" value="1"/>
</dbReference>
<evidence type="ECO:0000313" key="8">
    <source>
        <dbReference type="EMBL" id="GFJ96489.1"/>
    </source>
</evidence>
<dbReference type="GO" id="GO:0009099">
    <property type="term" value="P:L-valine biosynthetic process"/>
    <property type="evidence" value="ECO:0007669"/>
    <property type="project" value="TreeGrafter"/>
</dbReference>
<accession>A0A6V8LPB2</accession>
<comment type="caution">
    <text evidence="8">The sequence shown here is derived from an EMBL/GenBank/DDBJ whole genome shotgun (WGS) entry which is preliminary data.</text>
</comment>
<dbReference type="Gene3D" id="3.40.50.1220">
    <property type="entry name" value="TPP-binding domain"/>
    <property type="match status" value="1"/>
</dbReference>
<evidence type="ECO:0000259" key="5">
    <source>
        <dbReference type="Pfam" id="PF00205"/>
    </source>
</evidence>
<dbReference type="GO" id="GO:0050660">
    <property type="term" value="F:flavin adenine dinucleotide binding"/>
    <property type="evidence" value="ECO:0007669"/>
    <property type="project" value="TreeGrafter"/>
</dbReference>
<dbReference type="InterPro" id="IPR029061">
    <property type="entry name" value="THDP-binding"/>
</dbReference>
<evidence type="ECO:0000259" key="7">
    <source>
        <dbReference type="Pfam" id="PF02776"/>
    </source>
</evidence>
<dbReference type="Pfam" id="PF02776">
    <property type="entry name" value="TPP_enzyme_N"/>
    <property type="match status" value="1"/>
</dbReference>
<dbReference type="InterPro" id="IPR029035">
    <property type="entry name" value="DHS-like_NAD/FAD-binding_dom"/>
</dbReference>
<feature type="domain" description="Thiamine pyrophosphate enzyme TPP-binding" evidence="6">
    <location>
        <begin position="433"/>
        <end position="581"/>
    </location>
</feature>
<dbReference type="PANTHER" id="PTHR18968">
    <property type="entry name" value="THIAMINE PYROPHOSPHATE ENZYMES"/>
    <property type="match status" value="1"/>
</dbReference>
<dbReference type="SUPFAM" id="SSF52518">
    <property type="entry name" value="Thiamin diphosphate-binding fold (THDP-binding)"/>
    <property type="match status" value="2"/>
</dbReference>
<dbReference type="AlphaFoldDB" id="A0A6V8LPB2"/>
<dbReference type="Proteomes" id="UP000482960">
    <property type="component" value="Unassembled WGS sequence"/>
</dbReference>
<dbReference type="PANTHER" id="PTHR18968:SF13">
    <property type="entry name" value="ACETOLACTATE SYNTHASE CATALYTIC SUBUNIT, MITOCHONDRIAL"/>
    <property type="match status" value="1"/>
</dbReference>
<reference evidence="8 9" key="1">
    <citation type="submission" date="2020-03" db="EMBL/GenBank/DDBJ databases">
        <title>Whole genome shotgun sequence of Phytohabitans rumicis NBRC 108638.</title>
        <authorList>
            <person name="Komaki H."/>
            <person name="Tamura T."/>
        </authorList>
    </citation>
    <scope>NUCLEOTIDE SEQUENCE [LARGE SCALE GENOMIC DNA]</scope>
    <source>
        <strain evidence="8 9">NBRC 108638</strain>
    </source>
</reference>
<dbReference type="InterPro" id="IPR012001">
    <property type="entry name" value="Thiamin_PyroP_enz_TPP-bd_dom"/>
</dbReference>
<dbReference type="GO" id="GO:0000287">
    <property type="term" value="F:magnesium ion binding"/>
    <property type="evidence" value="ECO:0007669"/>
    <property type="project" value="InterPro"/>
</dbReference>
<reference evidence="8 9" key="2">
    <citation type="submission" date="2020-03" db="EMBL/GenBank/DDBJ databases">
        <authorList>
            <person name="Ichikawa N."/>
            <person name="Kimura A."/>
            <person name="Kitahashi Y."/>
            <person name="Uohara A."/>
        </authorList>
    </citation>
    <scope>NUCLEOTIDE SEQUENCE [LARGE SCALE GENOMIC DNA]</scope>
    <source>
        <strain evidence="8 9">NBRC 108638</strain>
    </source>
</reference>
<evidence type="ECO:0000259" key="6">
    <source>
        <dbReference type="Pfam" id="PF02775"/>
    </source>
</evidence>
<keyword evidence="9" id="KW-1185">Reference proteome</keyword>
<feature type="domain" description="Thiamine pyrophosphate enzyme N-terminal TPP-binding" evidence="7">
    <location>
        <begin position="19"/>
        <end position="135"/>
    </location>
</feature>
<feature type="domain" description="Thiamine pyrophosphate enzyme central" evidence="5">
    <location>
        <begin position="221"/>
        <end position="304"/>
    </location>
</feature>
<dbReference type="GO" id="GO:0005948">
    <property type="term" value="C:acetolactate synthase complex"/>
    <property type="evidence" value="ECO:0007669"/>
    <property type="project" value="TreeGrafter"/>
</dbReference>
<proteinExistence type="inferred from homology"/>
<dbReference type="InterPro" id="IPR011766">
    <property type="entry name" value="TPP_enzyme_TPP-bd"/>
</dbReference>
<dbReference type="GO" id="GO:0003984">
    <property type="term" value="F:acetolactate synthase activity"/>
    <property type="evidence" value="ECO:0007669"/>
    <property type="project" value="TreeGrafter"/>
</dbReference>
<dbReference type="InterPro" id="IPR012000">
    <property type="entry name" value="Thiamin_PyroP_enz_cen_dom"/>
</dbReference>
<evidence type="ECO:0000256" key="3">
    <source>
        <dbReference type="RuleBase" id="RU362132"/>
    </source>
</evidence>
<dbReference type="Pfam" id="PF00205">
    <property type="entry name" value="TPP_enzyme_M"/>
    <property type="match status" value="1"/>
</dbReference>
<evidence type="ECO:0000256" key="1">
    <source>
        <dbReference type="ARBA" id="ARBA00007812"/>
    </source>
</evidence>
<protein>
    <submittedName>
        <fullName evidence="8">Thiamine pyrophosphate-binding protein</fullName>
    </submittedName>
</protein>
<dbReference type="RefSeq" id="WP_173086196.1">
    <property type="nucleotide sequence ID" value="NZ_BAABJB010000008.1"/>
</dbReference>
<gene>
    <name evidence="8" type="ORF">Prum_101310</name>
</gene>
<organism evidence="8 9">
    <name type="scientific">Phytohabitans rumicis</name>
    <dbReference type="NCBI Taxonomy" id="1076125"/>
    <lineage>
        <taxon>Bacteria</taxon>
        <taxon>Bacillati</taxon>
        <taxon>Actinomycetota</taxon>
        <taxon>Actinomycetes</taxon>
        <taxon>Micromonosporales</taxon>
        <taxon>Micromonosporaceae</taxon>
    </lineage>
</organism>
<feature type="region of interest" description="Disordered" evidence="4">
    <location>
        <begin position="510"/>
        <end position="539"/>
    </location>
</feature>
<dbReference type="InterPro" id="IPR045229">
    <property type="entry name" value="TPP_enz"/>
</dbReference>
<dbReference type="GO" id="GO:0030976">
    <property type="term" value="F:thiamine pyrophosphate binding"/>
    <property type="evidence" value="ECO:0007669"/>
    <property type="project" value="InterPro"/>
</dbReference>
<dbReference type="SUPFAM" id="SSF52467">
    <property type="entry name" value="DHS-like NAD/FAD-binding domain"/>
    <property type="match status" value="1"/>
</dbReference>
<sequence length="591" mass="62646">MYEADPLPVPVTERPAMRWGSDAIAELLSRLDLPYIAMVPGSSYRGLHDSLVNYLGNTGPKLVVCLHEEHSVAIAQGYAKVTGEPMLVGLHSNVGLMHAAMAIYNAYCDRAPMVLIGATGPLDAAKRRPWIDWVHTSADQAAIVRHYVKWDDQPGSVPAALESLLRGYRLTRTEPSAPVYVCLDSELQETEISKGVIDAVTVPDPARYPAPTEPAPDASTVDQILAMLSAAQRPLVLMGRAGRTREEWDRRVALVEALGVACLTDMRLPAVFPTAHPQHPARPAAGRLSPSGVELMRQSDLILSLQWTDLSGPLAAAFGDGPRPPVIACKNSGALLNGWTKDHFALVPADLEVTAGADQVVGALLARVGEQPAVQRPGWPPALPATGSGTRPEVDGDPILMSDLAAAIRQAAGDRDITYTTLPLGWSGEDAVFTGPLDYLGRDGGGGVGSGPGIAVGAALALDGTGRVPVAVLGDGDYLMGGSALWTAAHYRLPLLVVVANNRSYFNDEGHQRQVAQRRSRPVENRTVGQHLRDPDPDPATIARGHGLTAYGPVLDPDDLQPVLAKAFAEVVAGGTVVVDVRVNPYGYGRA</sequence>
<dbReference type="EMBL" id="BLPG01000002">
    <property type="protein sequence ID" value="GFJ96489.1"/>
    <property type="molecule type" value="Genomic_DNA"/>
</dbReference>
<dbReference type="CDD" id="cd07035">
    <property type="entry name" value="TPP_PYR_POX_like"/>
    <property type="match status" value="1"/>
</dbReference>
<keyword evidence="2 3" id="KW-0786">Thiamine pyrophosphate</keyword>
<dbReference type="Gene3D" id="3.40.50.970">
    <property type="match status" value="2"/>
</dbReference>
<dbReference type="GO" id="GO:0009097">
    <property type="term" value="P:isoleucine biosynthetic process"/>
    <property type="evidence" value="ECO:0007669"/>
    <property type="project" value="TreeGrafter"/>
</dbReference>
<name>A0A6V8LPB2_9ACTN</name>
<comment type="similarity">
    <text evidence="1 3">Belongs to the TPP enzyme family.</text>
</comment>
<evidence type="ECO:0000256" key="2">
    <source>
        <dbReference type="ARBA" id="ARBA00023052"/>
    </source>
</evidence>
<evidence type="ECO:0000256" key="4">
    <source>
        <dbReference type="SAM" id="MobiDB-lite"/>
    </source>
</evidence>